<accession>A0A671MWB5</accession>
<dbReference type="Pfam" id="PF23345">
    <property type="entry name" value="NUP160_helical"/>
    <property type="match status" value="1"/>
</dbReference>
<evidence type="ECO:0000256" key="2">
    <source>
        <dbReference type="ARBA" id="ARBA00022448"/>
    </source>
</evidence>
<dbReference type="Ensembl" id="ENSSANT00000039710.1">
    <property type="protein sequence ID" value="ENSSANP00000037302.1"/>
    <property type="gene ID" value="ENSSANG00000018537.1"/>
</dbReference>
<feature type="domain" description="NUP160 helical" evidence="5">
    <location>
        <begin position="540"/>
        <end position="762"/>
    </location>
</feature>
<dbReference type="GO" id="GO:0005643">
    <property type="term" value="C:nuclear pore"/>
    <property type="evidence" value="ECO:0007669"/>
    <property type="project" value="UniProtKB-ARBA"/>
</dbReference>
<dbReference type="GO" id="GO:0017056">
    <property type="term" value="F:structural constituent of nuclear pore"/>
    <property type="evidence" value="ECO:0007669"/>
    <property type="project" value="TreeGrafter"/>
</dbReference>
<dbReference type="Pfam" id="PF23347">
    <property type="entry name" value="TPR_Nup160_C"/>
    <property type="match status" value="1"/>
</dbReference>
<feature type="domain" description="NUP160 C-terminal TPR" evidence="6">
    <location>
        <begin position="1116"/>
        <end position="1340"/>
    </location>
</feature>
<dbReference type="Pfam" id="PF11715">
    <property type="entry name" value="Beta-prop_Nup120_160"/>
    <property type="match status" value="1"/>
</dbReference>
<evidence type="ECO:0000259" key="6">
    <source>
        <dbReference type="Pfam" id="PF23347"/>
    </source>
</evidence>
<name>A0A671MWB5_9TELE</name>
<reference evidence="8" key="1">
    <citation type="submission" date="2025-08" db="UniProtKB">
        <authorList>
            <consortium name="Ensembl"/>
        </authorList>
    </citation>
    <scope>IDENTIFICATION</scope>
</reference>
<keyword evidence="3" id="KW-0539">Nucleus</keyword>
<evidence type="ECO:0000313" key="9">
    <source>
        <dbReference type="Proteomes" id="UP000472260"/>
    </source>
</evidence>
<dbReference type="InterPro" id="IPR056535">
    <property type="entry name" value="TPR_NUP160_M"/>
</dbReference>
<dbReference type="Pfam" id="PF23354">
    <property type="entry name" value="TPR_NUP160_120_M"/>
    <property type="match status" value="1"/>
</dbReference>
<evidence type="ECO:0000256" key="1">
    <source>
        <dbReference type="ARBA" id="ARBA00004123"/>
    </source>
</evidence>
<dbReference type="InterPro" id="IPR021717">
    <property type="entry name" value="Nucleoporin_Nup160"/>
</dbReference>
<dbReference type="InterPro" id="IPR056547">
    <property type="entry name" value="NUP160_helical"/>
</dbReference>
<evidence type="ECO:0000259" key="4">
    <source>
        <dbReference type="Pfam" id="PF11715"/>
    </source>
</evidence>
<proteinExistence type="predicted"/>
<feature type="domain" description="NUP160 middle TPR" evidence="7">
    <location>
        <begin position="806"/>
        <end position="1071"/>
    </location>
</feature>
<reference evidence="8" key="2">
    <citation type="submission" date="2025-09" db="UniProtKB">
        <authorList>
            <consortium name="Ensembl"/>
        </authorList>
    </citation>
    <scope>IDENTIFICATION</scope>
</reference>
<protein>
    <recommendedName>
        <fullName evidence="10">Nucleoporin 160</fullName>
    </recommendedName>
</protein>
<organism evidence="8 9">
    <name type="scientific">Sinocyclocheilus anshuiensis</name>
    <dbReference type="NCBI Taxonomy" id="1608454"/>
    <lineage>
        <taxon>Eukaryota</taxon>
        <taxon>Metazoa</taxon>
        <taxon>Chordata</taxon>
        <taxon>Craniata</taxon>
        <taxon>Vertebrata</taxon>
        <taxon>Euteleostomi</taxon>
        <taxon>Actinopterygii</taxon>
        <taxon>Neopterygii</taxon>
        <taxon>Teleostei</taxon>
        <taxon>Ostariophysi</taxon>
        <taxon>Cypriniformes</taxon>
        <taxon>Cyprinidae</taxon>
        <taxon>Cyprininae</taxon>
        <taxon>Sinocyclocheilus</taxon>
    </lineage>
</organism>
<dbReference type="Proteomes" id="UP000472260">
    <property type="component" value="Unassembled WGS sequence"/>
</dbReference>
<keyword evidence="9" id="KW-1185">Reference proteome</keyword>
<dbReference type="InterPro" id="IPR059141">
    <property type="entry name" value="Beta-prop_Nup120_160"/>
</dbReference>
<evidence type="ECO:0008006" key="10">
    <source>
        <dbReference type="Google" id="ProtNLM"/>
    </source>
</evidence>
<dbReference type="PANTHER" id="PTHR21286">
    <property type="entry name" value="NUCLEAR PORE COMPLEX PROTEIN NUP160"/>
    <property type="match status" value="1"/>
</dbReference>
<dbReference type="PANTHER" id="PTHR21286:SF0">
    <property type="entry name" value="NUCLEAR PORE COMPLEX PROTEIN NUP160"/>
    <property type="match status" value="1"/>
</dbReference>
<comment type="subcellular location">
    <subcellularLocation>
        <location evidence="1">Nucleus</location>
    </subcellularLocation>
</comment>
<feature type="domain" description="Nucleoporin Nup120/160 beta-propeller" evidence="4">
    <location>
        <begin position="63"/>
        <end position="520"/>
    </location>
</feature>
<evidence type="ECO:0000259" key="5">
    <source>
        <dbReference type="Pfam" id="PF23345"/>
    </source>
</evidence>
<sequence>MAGVLERSYIEICGFERESVLRFRQITLNLGVGLHSGGVKYADSAGGFSYEDSGKLLSVTSNRFVHWSTSGDTVQFVEQSLDTNLLNNAVRLRIPNCLLLPGGVCIQETLNNIIILIVTSQSVHRLVLPHPTRMYRSVSVWTFSIFTDIGKLNLNEPAHSYVLPFAQGTQTTAPSTSAGWISHQGEALFALASPSGAITVVTLPAHDQDGTVSILELKQSSMMQRLAGWMPTAIRGDQSIPDLAISLAVHQLEDDTFIFALCQDHKLRMWSLKHQMCLLVTDMLEYMPAGRGEVKASPALAHKLRLFFSSSIGLCLAIYLAVPKRSQFCVLQLVASENNRYSLDHISTLFTTQETLVDFVLTATDIWAVWLDNDNQTVVKYISFEHNTTGMWNQVFVQPSPEEEVHVGEDQDPREIYLDVLFSPLRFTASAIIKALQSLVAALVTTKRCFQLQGSVTEYEFCQEDYHLLQVEFWSKFYACCLQYQDVLSTPLALHISPATAMVCVLKKGFVSFLLPCFAIDHLYLNPAVSAVISGGLLLDSEMSRDVLQLVHCLRMVNESLPEDMAYEMEKALEDLLSPEKVSEKVLEGLLASDNGNVIQDITNKLQDINNPIVAINMLLRELDLETDAETDSRHTVRISLSQLYGSSVAASLICQAVCQIAMTRTLICRDLLILQQLYLRIGDNVRGSQLLQLQQDLISRCSNLLCTYHLLKQMSLTLSSSVPLDILNADLQHLSVLELSDSTTPTSRRSVLNPQTVVELFYQNVARKAIMSQIFSQQDVEGNQTMLHWPQMISSVLTLLCQFLWPSNPSFLFPECLMLNCQYTQLQEYVRLVGPWCQVNVGSYRFVLGQCYLASGEGQKALQCFQEAAAEVDKEEFLMKLTGSVEEAATTTAPRLLYYNKVLRLLEDIGLPELVIHLATLAISEAANDERIQAALWTRIFKHHLDLGHNSQAYEALTQNPDSSRQLDCLRQLVVVLCERAQLRDLVQFSFVNLHDEVVSIIESRARAVDLMTHNYYELLYAFHINRHNYRKAGTVMFEYGMRLGREVRTLRGLQKQVNCYLAALSCLRLVHPDYAWIVQPSSGAAYERPGTSPKRNYDGEFAANPVSQQIDILELKDLEKEYVLARSRLTLAQQDPPSAAIAGASSQEMVALLVQTGLFDTALTLCQTFNLSLTPVFEGLTFKCIKLQYKGDRDQTEVWNWLAANQLPTVITTKDSSATDEAWRLLAHYLEKYPSQNAQYHRCVLNKLLSHGVPVPDWLLNAYKEVDAAALLRLYLNYDQLESAAELVLEYVDALLGKGHQYFGIARPLSATASLVWLPYTSIDQLLRNLSESQINEKVKYFSLAFVMMPEIFIS</sequence>
<evidence type="ECO:0000259" key="7">
    <source>
        <dbReference type="Pfam" id="PF23354"/>
    </source>
</evidence>
<keyword evidence="2" id="KW-0813">Transport</keyword>
<evidence type="ECO:0000313" key="8">
    <source>
        <dbReference type="Ensembl" id="ENSSANP00000037302.1"/>
    </source>
</evidence>
<evidence type="ECO:0000256" key="3">
    <source>
        <dbReference type="ARBA" id="ARBA00023242"/>
    </source>
</evidence>
<gene>
    <name evidence="8" type="primary">nup160</name>
</gene>
<dbReference type="InterPro" id="IPR056536">
    <property type="entry name" value="TPR_NUP160_C"/>
</dbReference>